<dbReference type="OrthoDB" id="9983389at2759"/>
<dbReference type="InParanoid" id="A0A2I4AKU0"/>
<dbReference type="GeneID" id="106511930"/>
<gene>
    <name evidence="2" type="primary">LOC106511930</name>
</gene>
<dbReference type="AlphaFoldDB" id="A0A2I4AKU0"/>
<name>A0A2I4AKU0_AUSLI</name>
<evidence type="ECO:0000313" key="2">
    <source>
        <dbReference type="RefSeq" id="XP_013856102.1"/>
    </source>
</evidence>
<dbReference type="RefSeq" id="XP_013856102.1">
    <property type="nucleotide sequence ID" value="XM_014000648.1"/>
</dbReference>
<protein>
    <submittedName>
        <fullName evidence="2">Neural cell adhesion molecule L1</fullName>
    </submittedName>
</protein>
<dbReference type="Proteomes" id="UP000192220">
    <property type="component" value="Unplaced"/>
</dbReference>
<dbReference type="Gene3D" id="2.60.40.10">
    <property type="entry name" value="Immunoglobulins"/>
    <property type="match status" value="1"/>
</dbReference>
<organism evidence="1 2">
    <name type="scientific">Austrofundulus limnaeus</name>
    <name type="common">Annual killifish</name>
    <dbReference type="NCBI Taxonomy" id="52670"/>
    <lineage>
        <taxon>Eukaryota</taxon>
        <taxon>Metazoa</taxon>
        <taxon>Chordata</taxon>
        <taxon>Craniata</taxon>
        <taxon>Vertebrata</taxon>
        <taxon>Euteleostomi</taxon>
        <taxon>Actinopterygii</taxon>
        <taxon>Neopterygii</taxon>
        <taxon>Teleostei</taxon>
        <taxon>Neoteleostei</taxon>
        <taxon>Acanthomorphata</taxon>
        <taxon>Ovalentaria</taxon>
        <taxon>Atherinomorphae</taxon>
        <taxon>Cyprinodontiformes</taxon>
        <taxon>Rivulidae</taxon>
        <taxon>Austrofundulus</taxon>
    </lineage>
</organism>
<reference evidence="2" key="1">
    <citation type="submission" date="2025-08" db="UniProtKB">
        <authorList>
            <consortium name="RefSeq"/>
        </authorList>
    </citation>
    <scope>IDENTIFICATION</scope>
    <source>
        <strain evidence="2">Quisiro</strain>
        <tissue evidence="2">Liver</tissue>
    </source>
</reference>
<proteinExistence type="predicted"/>
<dbReference type="KEGG" id="alim:106511930"/>
<dbReference type="InterPro" id="IPR013783">
    <property type="entry name" value="Ig-like_fold"/>
</dbReference>
<evidence type="ECO:0000313" key="1">
    <source>
        <dbReference type="Proteomes" id="UP000192220"/>
    </source>
</evidence>
<keyword evidence="1" id="KW-1185">Reference proteome</keyword>
<sequence length="114" mass="12997">MRGEKVQDQGTYRCYTRTIRGSRRSFMKLKLDAPVSEVHMSQEGNWISCSSDGIYPEPGLTWSTIPLSNMELQTRTRVHQTEAQQLSDGFRGSDLIHSCTVTTHQNKNSFKENS</sequence>
<accession>A0A2I4AKU0</accession>